<dbReference type="EMBL" id="MKFU01000026">
    <property type="protein sequence ID" value="OHY90783.1"/>
    <property type="molecule type" value="Genomic_DNA"/>
</dbReference>
<evidence type="ECO:0000313" key="3">
    <source>
        <dbReference type="Proteomes" id="UP000179934"/>
    </source>
</evidence>
<name>A0A1S2CSW1_AERSO</name>
<dbReference type="Pfam" id="PF05666">
    <property type="entry name" value="YcgJ"/>
    <property type="match status" value="1"/>
</dbReference>
<accession>A0A1S2CSW1</accession>
<feature type="chain" id="PRO_5010295009" evidence="1">
    <location>
        <begin position="20"/>
        <end position="115"/>
    </location>
</feature>
<dbReference type="RefSeq" id="WP_042020684.1">
    <property type="nucleotide sequence ID" value="NZ_CDBW01000017.1"/>
</dbReference>
<evidence type="ECO:0000256" key="1">
    <source>
        <dbReference type="SAM" id="SignalP"/>
    </source>
</evidence>
<sequence length="115" mass="12320">MTNVSVALVALLLTGAAQAAPAVFSPESGVLCDKKAGFCADTQGISMGLTQVHLGDKAQDKLVKIFGSTDGVDMGSYTLSNGVHCESSEQQCYKDRYFPRTKESKYTAMLFKKSK</sequence>
<evidence type="ECO:0000313" key="2">
    <source>
        <dbReference type="EMBL" id="OHY90783.1"/>
    </source>
</evidence>
<protein>
    <submittedName>
        <fullName evidence="2">Uncharacterized protein</fullName>
    </submittedName>
</protein>
<comment type="caution">
    <text evidence="2">The sequence shown here is derived from an EMBL/GenBank/DDBJ whole genome shotgun (WGS) entry which is preliminary data.</text>
</comment>
<feature type="signal peptide" evidence="1">
    <location>
        <begin position="1"/>
        <end position="19"/>
    </location>
</feature>
<dbReference type="AlphaFoldDB" id="A0A1S2CSW1"/>
<dbReference type="InterPro" id="IPR008617">
    <property type="entry name" value="Uncharacterised_YcgJ"/>
</dbReference>
<dbReference type="GeneID" id="58922353"/>
<organism evidence="2 3">
    <name type="scientific">Aeromonas sobria</name>
    <dbReference type="NCBI Taxonomy" id="646"/>
    <lineage>
        <taxon>Bacteria</taxon>
        <taxon>Pseudomonadati</taxon>
        <taxon>Pseudomonadota</taxon>
        <taxon>Gammaproteobacteria</taxon>
        <taxon>Aeromonadales</taxon>
        <taxon>Aeromonadaceae</taxon>
        <taxon>Aeromonas</taxon>
    </lineage>
</organism>
<keyword evidence="1" id="KW-0732">Signal</keyword>
<dbReference type="OrthoDB" id="5815745at2"/>
<gene>
    <name evidence="2" type="ORF">BJD16_17900</name>
</gene>
<reference evidence="2 3" key="1">
    <citation type="submission" date="2016-09" db="EMBL/GenBank/DDBJ databases">
        <title>Draft Genome Sequence of Aeromonas sobria Strain 08005, Isolated from Sick Rana catesbeiana.</title>
        <authorList>
            <person name="Yang Q."/>
        </authorList>
    </citation>
    <scope>NUCLEOTIDE SEQUENCE [LARGE SCALE GENOMIC DNA]</scope>
    <source>
        <strain evidence="2 3">08005</strain>
    </source>
</reference>
<proteinExistence type="predicted"/>
<dbReference type="Proteomes" id="UP000179934">
    <property type="component" value="Unassembled WGS sequence"/>
</dbReference>
<dbReference type="STRING" id="646.BJD16_17900"/>